<dbReference type="Pfam" id="PF03968">
    <property type="entry name" value="LptD_N"/>
    <property type="match status" value="1"/>
</dbReference>
<dbReference type="GO" id="GO:0043165">
    <property type="term" value="P:Gram-negative-bacterium-type cell outer membrane assembly"/>
    <property type="evidence" value="ECO:0007669"/>
    <property type="project" value="UniProtKB-UniRule"/>
</dbReference>
<dbReference type="InterPro" id="IPR007543">
    <property type="entry name" value="LptD_C"/>
</dbReference>
<evidence type="ECO:0000313" key="7">
    <source>
        <dbReference type="EMBL" id="CZX41738.1"/>
    </source>
</evidence>
<reference evidence="7 8" key="1">
    <citation type="submission" date="2016-03" db="EMBL/GenBank/DDBJ databases">
        <authorList>
            <consortium name="Pathogen Informatics"/>
        </authorList>
    </citation>
    <scope>NUCLEOTIDE SEQUENCE [LARGE SCALE GENOMIC DNA]</scope>
    <source>
        <strain evidence="8">e1527</strain>
    </source>
</reference>
<evidence type="ECO:0000256" key="2">
    <source>
        <dbReference type="ARBA" id="ARBA00023136"/>
    </source>
</evidence>
<sequence length="783" mass="88994" precursor="true">MKKRIPTLLATMIGSALYSQQGLAADLASQCMLGVPSYNRPLVEGDTNSLPVTITADSSKGTYPDNATFTGNVDINQGNSRLQADEVQLHQKQPEGAVEPVRTVDALGNVHYDDNQVILKGPKAWSNLNTKDTNVWEGDYQMVGRQGRGKADLMKQRGENRYTILENGSFTSCLPGSNTWSVVGSEVIHDREEQVAEIWNARFKLGPVPVFYSPYLQLPVGDKRRSGFLIPNAKYSTTNYFEFYLPYYWNIAPNMDATITPHYIHKRGNIMWENEFRYLTQAGAGLMELDYLPSDKVFQDEHPTEGDKHRWLFYWQHAGVMDQVWRFNVDYTKVSDSSYFNDFSSKYGSSTDGYATQKFSVGYAVQNFDATVSTKQFQVFSDQSTPTYGAEPQLDVNWYQNNVGPFDTRVYAQAVHFVNTDSDMPEATRVHLEPTINLPWSNNWASLNTEAKLMATHYQQKNVDNYNTTNNAHLEESVNRTLPQFKMDGKLIFERDMGLLADGYTQTLEPRMQYLYVPYRDQSKIQNYDSSLLQSDYSGLFRDRTYGGLDRIASANQLTTGVTTRVYDDAAVERFNVSVGQIYYFTESRTGDDNIQWEKDNKTGSLVWAGDTYWRMTDRWGLRGGVQYDTRLDNIATSSAAIEYRRDEDRMVQLTYRYASPEYIQATLPSYAGAEQYKDGISQVGGAASWPIADRWSIVGAYYFDTNANKPADQMVGLQYNSCCYALRVGYERKLNGWDTVNNQSKYDNVIGFNVELRGLSSNYGLGTHQMLRSNILPYSSSL</sequence>
<dbReference type="GO" id="GO:0015920">
    <property type="term" value="P:lipopolysaccharide transport"/>
    <property type="evidence" value="ECO:0007669"/>
    <property type="project" value="InterPro"/>
</dbReference>
<evidence type="ECO:0000256" key="1">
    <source>
        <dbReference type="ARBA" id="ARBA00022729"/>
    </source>
</evidence>
<proteinExistence type="inferred from homology"/>
<dbReference type="InterPro" id="IPR020889">
    <property type="entry name" value="LipoPS_assembly_LptD"/>
</dbReference>
<dbReference type="GO" id="GO:1990351">
    <property type="term" value="C:transporter complex"/>
    <property type="evidence" value="ECO:0007669"/>
    <property type="project" value="TreeGrafter"/>
</dbReference>
<feature type="signal peptide" evidence="4">
    <location>
        <begin position="1"/>
        <end position="24"/>
    </location>
</feature>
<comment type="function">
    <text evidence="4">Together with LptE, is involved in the assembly of lipopolysaccharide (LPS) at the surface of the outer membrane.</text>
</comment>
<comment type="subcellular location">
    <subcellularLocation>
        <location evidence="4">Cell outer membrane</location>
    </subcellularLocation>
</comment>
<evidence type="ECO:0000313" key="8">
    <source>
        <dbReference type="Proteomes" id="UP000076063"/>
    </source>
</evidence>
<keyword evidence="2 4" id="KW-0472">Membrane</keyword>
<dbReference type="HAMAP" id="MF_01411">
    <property type="entry name" value="LPS_assembly_LptD"/>
    <property type="match status" value="1"/>
</dbReference>
<protein>
    <recommendedName>
        <fullName evidence="4">LPS-assembly protein LptD</fullName>
    </recommendedName>
</protein>
<evidence type="ECO:0000259" key="6">
    <source>
        <dbReference type="Pfam" id="PF04453"/>
    </source>
</evidence>
<comment type="caution">
    <text evidence="7">The sequence shown here is derived from an EMBL/GenBank/DDBJ whole genome shotgun (WGS) entry which is preliminary data.</text>
</comment>
<dbReference type="AlphaFoldDB" id="A0A822WJU3"/>
<keyword evidence="1 4" id="KW-0732">Signal</keyword>
<dbReference type="RefSeq" id="WP_048999034.1">
    <property type="nucleotide sequence ID" value="NZ_CP039452.1"/>
</dbReference>
<dbReference type="PANTHER" id="PTHR30189:SF1">
    <property type="entry name" value="LPS-ASSEMBLY PROTEIN LPTD"/>
    <property type="match status" value="1"/>
</dbReference>
<gene>
    <name evidence="4 7" type="primary">lptD</name>
    <name evidence="7" type="ORF">SAMEA2273372_01729</name>
</gene>
<dbReference type="Pfam" id="PF04453">
    <property type="entry name" value="LptD"/>
    <property type="match status" value="1"/>
</dbReference>
<dbReference type="Proteomes" id="UP000076063">
    <property type="component" value="Unassembled WGS sequence"/>
</dbReference>
<evidence type="ECO:0000256" key="4">
    <source>
        <dbReference type="HAMAP-Rule" id="MF_01411"/>
    </source>
</evidence>
<dbReference type="InterPro" id="IPR005653">
    <property type="entry name" value="OstA-like_N"/>
</dbReference>
<dbReference type="PANTHER" id="PTHR30189">
    <property type="entry name" value="LPS-ASSEMBLY PROTEIN"/>
    <property type="match status" value="1"/>
</dbReference>
<dbReference type="EMBL" id="FJZI01000003">
    <property type="protein sequence ID" value="CZX41738.1"/>
    <property type="molecule type" value="Genomic_DNA"/>
</dbReference>
<evidence type="ECO:0000256" key="3">
    <source>
        <dbReference type="ARBA" id="ARBA00023237"/>
    </source>
</evidence>
<name>A0A822WJU3_9ENTR</name>
<evidence type="ECO:0000259" key="5">
    <source>
        <dbReference type="Pfam" id="PF03968"/>
    </source>
</evidence>
<feature type="domain" description="Organic solvent tolerance-like N-terminal" evidence="5">
    <location>
        <begin position="53"/>
        <end position="194"/>
    </location>
</feature>
<accession>A0A822WJU3</accession>
<comment type="subunit">
    <text evidence="4">Component of the lipopolysaccharide transport and assembly complex. Interacts with LptE and LptA.</text>
</comment>
<comment type="caution">
    <text evidence="4">Lacks conserved residue(s) required for the propagation of feature annotation.</text>
</comment>
<dbReference type="NCBIfam" id="NF002997">
    <property type="entry name" value="PRK03761.1"/>
    <property type="match status" value="1"/>
</dbReference>
<organism evidence="7 8">
    <name type="scientific">Enterobacter bugandensis</name>
    <dbReference type="NCBI Taxonomy" id="881260"/>
    <lineage>
        <taxon>Bacteria</taxon>
        <taxon>Pseudomonadati</taxon>
        <taxon>Pseudomonadota</taxon>
        <taxon>Gammaproteobacteria</taxon>
        <taxon>Enterobacterales</taxon>
        <taxon>Enterobacteriaceae</taxon>
        <taxon>Enterobacter</taxon>
    </lineage>
</organism>
<dbReference type="InterPro" id="IPR050218">
    <property type="entry name" value="LptD"/>
</dbReference>
<keyword evidence="3 4" id="KW-0998">Cell outer membrane</keyword>
<feature type="chain" id="PRO_5033187815" description="LPS-assembly protein LptD" evidence="4">
    <location>
        <begin position="25"/>
        <end position="783"/>
    </location>
</feature>
<dbReference type="Gene3D" id="2.60.450.10">
    <property type="entry name" value="Lipopolysaccharide (LPS) transport protein A like domain"/>
    <property type="match status" value="1"/>
</dbReference>
<dbReference type="GO" id="GO:0009279">
    <property type="term" value="C:cell outer membrane"/>
    <property type="evidence" value="ECO:0007669"/>
    <property type="project" value="UniProtKB-SubCell"/>
</dbReference>
<comment type="similarity">
    <text evidence="4">Belongs to the LptD family.</text>
</comment>
<feature type="domain" description="LptD C-terminal" evidence="6">
    <location>
        <begin position="309"/>
        <end position="696"/>
    </location>
</feature>